<keyword evidence="2" id="KW-1185">Reference proteome</keyword>
<dbReference type="EMBL" id="JBHSSD010000042">
    <property type="protein sequence ID" value="MFC6165119.1"/>
    <property type="molecule type" value="Genomic_DNA"/>
</dbReference>
<reference evidence="2" key="1">
    <citation type="journal article" date="2019" name="Int. J. Syst. Evol. Microbiol.">
        <title>The Global Catalogue of Microorganisms (GCM) 10K type strain sequencing project: providing services to taxonomists for standard genome sequencing and annotation.</title>
        <authorList>
            <consortium name="The Broad Institute Genomics Platform"/>
            <consortium name="The Broad Institute Genome Sequencing Center for Infectious Disease"/>
            <person name="Wu L."/>
            <person name="Ma J."/>
        </authorList>
    </citation>
    <scope>NUCLEOTIDE SEQUENCE [LARGE SCALE GENOMIC DNA]</scope>
    <source>
        <strain evidence="2">CCM 8932</strain>
    </source>
</reference>
<dbReference type="InterPro" id="IPR036696">
    <property type="entry name" value="YdfO-like_sf"/>
</dbReference>
<dbReference type="SUPFAM" id="SSF160419">
    <property type="entry name" value="YdfO-like"/>
    <property type="match status" value="1"/>
</dbReference>
<evidence type="ECO:0000313" key="1">
    <source>
        <dbReference type="EMBL" id="MFC6165119.1"/>
    </source>
</evidence>
<gene>
    <name evidence="1" type="ORF">ACFP3T_10595</name>
</gene>
<comment type="caution">
    <text evidence="1">The sequence shown here is derived from an EMBL/GenBank/DDBJ whole genome shotgun (WGS) entry which is preliminary data.</text>
</comment>
<evidence type="ECO:0000313" key="2">
    <source>
        <dbReference type="Proteomes" id="UP001596253"/>
    </source>
</evidence>
<name>A0ABW1R5F7_9LACO</name>
<protein>
    <submittedName>
        <fullName evidence="1">DUF1398 family protein</fullName>
    </submittedName>
</protein>
<dbReference type="Proteomes" id="UP001596253">
    <property type="component" value="Unassembled WGS sequence"/>
</dbReference>
<dbReference type="RefSeq" id="WP_137639087.1">
    <property type="nucleotide sequence ID" value="NZ_BJDK01000003.1"/>
</dbReference>
<accession>A0ABW1R5F7</accession>
<proteinExistence type="predicted"/>
<sequence>MFKLAAIDEVLASLGDHADFATIAKKEADLGVQHYEYDVRAGATTYFGENGYLVERLTNGLGTKVAIEEDADKVQQLGTDYVAGKLSLAEAVKGLAAAGCQTWTANLKRKVIDFAGAEGKIMAVIAF</sequence>
<dbReference type="Gene3D" id="3.30.1810.10">
    <property type="entry name" value="YdfO-like"/>
    <property type="match status" value="1"/>
</dbReference>
<dbReference type="InterPro" id="IPR009833">
    <property type="entry name" value="DUF1398"/>
</dbReference>
<organism evidence="1 2">
    <name type="scientific">Lactiplantibacillus dongliensis</name>
    <dbReference type="NCBI Taxonomy" id="2559919"/>
    <lineage>
        <taxon>Bacteria</taxon>
        <taxon>Bacillati</taxon>
        <taxon>Bacillota</taxon>
        <taxon>Bacilli</taxon>
        <taxon>Lactobacillales</taxon>
        <taxon>Lactobacillaceae</taxon>
        <taxon>Lactiplantibacillus</taxon>
    </lineage>
</organism>
<dbReference type="Pfam" id="PF07166">
    <property type="entry name" value="DUF1398"/>
    <property type="match status" value="1"/>
</dbReference>